<name>A0A0E2CYF9_LEPIR</name>
<protein>
    <submittedName>
        <fullName evidence="1">Uncharacterized protein</fullName>
    </submittedName>
</protein>
<proteinExistence type="predicted"/>
<dbReference type="Proteomes" id="UP000001340">
    <property type="component" value="Unassembled WGS sequence"/>
</dbReference>
<dbReference type="EMBL" id="AHNR02000075">
    <property type="protein sequence ID" value="EKR52816.1"/>
    <property type="molecule type" value="Genomic_DNA"/>
</dbReference>
<accession>A0A0E2CYF9</accession>
<gene>
    <name evidence="1" type="ORF">LEP1GSC105_2533</name>
</gene>
<evidence type="ECO:0000313" key="2">
    <source>
        <dbReference type="Proteomes" id="UP000001340"/>
    </source>
</evidence>
<sequence>MIVERRQEFVGTHMDFQKSISSQGEGFCETPTFLLVFGGND</sequence>
<reference evidence="1 2" key="1">
    <citation type="submission" date="2012-10" db="EMBL/GenBank/DDBJ databases">
        <authorList>
            <person name="Harkins D.M."/>
            <person name="Durkin A.S."/>
            <person name="Brinkac L.M."/>
            <person name="Haft D.H."/>
            <person name="Selengut J.D."/>
            <person name="Sanka R."/>
            <person name="DePew J."/>
            <person name="Purushe J."/>
            <person name="Chanthongthip A."/>
            <person name="Lattana O."/>
            <person name="Phetsouvanh R."/>
            <person name="Newton P.N."/>
            <person name="Vinetz J.M."/>
            <person name="Sutton G.G."/>
            <person name="Nierman W.C."/>
            <person name="Fouts D.E."/>
        </authorList>
    </citation>
    <scope>NUCLEOTIDE SEQUENCE [LARGE SCALE GENOMIC DNA]</scope>
    <source>
        <strain evidence="1 2">UI 12758</strain>
    </source>
</reference>
<dbReference type="AlphaFoldDB" id="A0A0E2CYF9"/>
<evidence type="ECO:0000313" key="1">
    <source>
        <dbReference type="EMBL" id="EKR52816.1"/>
    </source>
</evidence>
<organism evidence="1 2">
    <name type="scientific">Leptospira interrogans str. UI 12758</name>
    <dbReference type="NCBI Taxonomy" id="1049938"/>
    <lineage>
        <taxon>Bacteria</taxon>
        <taxon>Pseudomonadati</taxon>
        <taxon>Spirochaetota</taxon>
        <taxon>Spirochaetia</taxon>
        <taxon>Leptospirales</taxon>
        <taxon>Leptospiraceae</taxon>
        <taxon>Leptospira</taxon>
    </lineage>
</organism>
<comment type="caution">
    <text evidence="1">The sequence shown here is derived from an EMBL/GenBank/DDBJ whole genome shotgun (WGS) entry which is preliminary data.</text>
</comment>